<reference evidence="1 2" key="1">
    <citation type="journal article" date="2019" name="Genome Biol. Evol.">
        <title>Insights into the evolution of the New World diploid cottons (Gossypium, subgenus Houzingenia) based on genome sequencing.</title>
        <authorList>
            <person name="Grover C.E."/>
            <person name="Arick M.A. 2nd"/>
            <person name="Thrash A."/>
            <person name="Conover J.L."/>
            <person name="Sanders W.S."/>
            <person name="Peterson D.G."/>
            <person name="Frelichowski J.E."/>
            <person name="Scheffler J.A."/>
            <person name="Scheffler B.E."/>
            <person name="Wendel J.F."/>
        </authorList>
    </citation>
    <scope>NUCLEOTIDE SEQUENCE [LARGE SCALE GENOMIC DNA]</scope>
    <source>
        <strain evidence="1">157</strain>
        <tissue evidence="1">Leaf</tissue>
    </source>
</reference>
<dbReference type="AlphaFoldDB" id="A0A7J8LWP4"/>
<accession>A0A7J8LWP4</accession>
<evidence type="ECO:0000313" key="1">
    <source>
        <dbReference type="EMBL" id="MBA0556851.1"/>
    </source>
</evidence>
<sequence>MNELMAKQFGNFCKKFIEYNSSFPTLGIQTFLRIRVRLDVTAPLKRKKKVLFGKSMDISLRATARCQITEKSRWLRVVDGTPCITNNLASFKHGIPINEGKVLG</sequence>
<protein>
    <submittedName>
        <fullName evidence="1">Uncharacterized protein</fullName>
    </submittedName>
</protein>
<proteinExistence type="predicted"/>
<dbReference type="Proteomes" id="UP000593572">
    <property type="component" value="Unassembled WGS sequence"/>
</dbReference>
<gene>
    <name evidence="1" type="ORF">Golob_026921</name>
</gene>
<evidence type="ECO:0000313" key="2">
    <source>
        <dbReference type="Proteomes" id="UP000593572"/>
    </source>
</evidence>
<organism evidence="1 2">
    <name type="scientific">Gossypium lobatum</name>
    <dbReference type="NCBI Taxonomy" id="34289"/>
    <lineage>
        <taxon>Eukaryota</taxon>
        <taxon>Viridiplantae</taxon>
        <taxon>Streptophyta</taxon>
        <taxon>Embryophyta</taxon>
        <taxon>Tracheophyta</taxon>
        <taxon>Spermatophyta</taxon>
        <taxon>Magnoliopsida</taxon>
        <taxon>eudicotyledons</taxon>
        <taxon>Gunneridae</taxon>
        <taxon>Pentapetalae</taxon>
        <taxon>rosids</taxon>
        <taxon>malvids</taxon>
        <taxon>Malvales</taxon>
        <taxon>Malvaceae</taxon>
        <taxon>Malvoideae</taxon>
        <taxon>Gossypium</taxon>
    </lineage>
</organism>
<dbReference type="EMBL" id="JABEZX010000005">
    <property type="protein sequence ID" value="MBA0556851.1"/>
    <property type="molecule type" value="Genomic_DNA"/>
</dbReference>
<keyword evidence="2" id="KW-1185">Reference proteome</keyword>
<name>A0A7J8LWP4_9ROSI</name>
<comment type="caution">
    <text evidence="1">The sequence shown here is derived from an EMBL/GenBank/DDBJ whole genome shotgun (WGS) entry which is preliminary data.</text>
</comment>